<evidence type="ECO:0000313" key="2">
    <source>
        <dbReference type="Proteomes" id="UP001065265"/>
    </source>
</evidence>
<reference evidence="1" key="1">
    <citation type="submission" date="2022-02" db="EMBL/GenBank/DDBJ databases">
        <title>Qipengyuania spongiae sp. nov., isolated from marine sponge.</title>
        <authorList>
            <person name="Li Z."/>
            <person name="Zhang M."/>
        </authorList>
    </citation>
    <scope>NUCLEOTIDE SEQUENCE</scope>
    <source>
        <strain evidence="1">PHS-Z21</strain>
    </source>
</reference>
<proteinExistence type="predicted"/>
<dbReference type="EMBL" id="CP092471">
    <property type="protein sequence ID" value="UVI38518.1"/>
    <property type="molecule type" value="Genomic_DNA"/>
</dbReference>
<accession>A0ABY5SVD4</accession>
<protein>
    <recommendedName>
        <fullName evidence="3">Glycosyltransferase</fullName>
    </recommendedName>
</protein>
<name>A0ABY5SVD4_9SPHN</name>
<gene>
    <name evidence="1" type="ORF">L1F33_09630</name>
</gene>
<evidence type="ECO:0008006" key="3">
    <source>
        <dbReference type="Google" id="ProtNLM"/>
    </source>
</evidence>
<dbReference type="Proteomes" id="UP001065265">
    <property type="component" value="Chromosome"/>
</dbReference>
<organism evidence="1 2">
    <name type="scientific">Qipengyuania spongiae</name>
    <dbReference type="NCBI Taxonomy" id="2909673"/>
    <lineage>
        <taxon>Bacteria</taxon>
        <taxon>Pseudomonadati</taxon>
        <taxon>Pseudomonadota</taxon>
        <taxon>Alphaproteobacteria</taxon>
        <taxon>Sphingomonadales</taxon>
        <taxon>Erythrobacteraceae</taxon>
        <taxon>Qipengyuania</taxon>
    </lineage>
</organism>
<dbReference type="RefSeq" id="WP_265557686.1">
    <property type="nucleotide sequence ID" value="NZ_CP092471.1"/>
</dbReference>
<keyword evidence="2" id="KW-1185">Reference proteome</keyword>
<dbReference type="InterPro" id="IPR029044">
    <property type="entry name" value="Nucleotide-diphossugar_trans"/>
</dbReference>
<evidence type="ECO:0000313" key="1">
    <source>
        <dbReference type="EMBL" id="UVI38518.1"/>
    </source>
</evidence>
<sequence>MTSGPRSGSSSADLRCPLCCNADFHDRPGGWRECTHCEAAFDRSAIVDPDGARRALWAHAQGALLPSGIVLNPVAKRNLDFATTRVGNRSANVTLAAIARPTEVESFLKATAPIAEFFAERLIVVDAESTAAAPPSAVRVLARPLAGDFAAQRNFLMDAAHSDWVLQLDTDESLTPDNARQALALAERAKAQKLRALGLPRRNFVDGVLASLYPDIQYRLLRSDVRFSGVVHERPVVAFENTALGLSCPIDHALSRDRVRERSAQYAAMAADGERLQDEAALLEPMPERWMAFL</sequence>
<dbReference type="SUPFAM" id="SSF53448">
    <property type="entry name" value="Nucleotide-diphospho-sugar transferases"/>
    <property type="match status" value="1"/>
</dbReference>